<keyword evidence="2 5" id="KW-0812">Transmembrane</keyword>
<comment type="subcellular location">
    <subcellularLocation>
        <location evidence="1">Membrane</location>
        <topology evidence="1">Multi-pass membrane protein</topology>
    </subcellularLocation>
</comment>
<dbReference type="PROSITE" id="PS00216">
    <property type="entry name" value="SUGAR_TRANSPORT_1"/>
    <property type="match status" value="1"/>
</dbReference>
<evidence type="ECO:0000313" key="8">
    <source>
        <dbReference type="Proteomes" id="UP000770661"/>
    </source>
</evidence>
<dbReference type="OrthoDB" id="5296287at2759"/>
<dbReference type="Proteomes" id="UP000770661">
    <property type="component" value="Unassembled WGS sequence"/>
</dbReference>
<dbReference type="InterPro" id="IPR036259">
    <property type="entry name" value="MFS_trans_sf"/>
</dbReference>
<feature type="transmembrane region" description="Helical" evidence="5">
    <location>
        <begin position="154"/>
        <end position="176"/>
    </location>
</feature>
<evidence type="ECO:0000259" key="6">
    <source>
        <dbReference type="PROSITE" id="PS50850"/>
    </source>
</evidence>
<dbReference type="Gene3D" id="1.20.1250.20">
    <property type="entry name" value="MFS general substrate transporter like domains"/>
    <property type="match status" value="1"/>
</dbReference>
<feature type="transmembrane region" description="Helical" evidence="5">
    <location>
        <begin position="132"/>
        <end position="148"/>
    </location>
</feature>
<evidence type="ECO:0000256" key="3">
    <source>
        <dbReference type="ARBA" id="ARBA00022989"/>
    </source>
</evidence>
<dbReference type="AlphaFoldDB" id="A0A8J4YI68"/>
<evidence type="ECO:0000313" key="7">
    <source>
        <dbReference type="EMBL" id="KAG0727078.1"/>
    </source>
</evidence>
<dbReference type="GO" id="GO:0022857">
    <property type="term" value="F:transmembrane transporter activity"/>
    <property type="evidence" value="ECO:0007669"/>
    <property type="project" value="InterPro"/>
</dbReference>
<keyword evidence="8" id="KW-1185">Reference proteome</keyword>
<sequence length="178" mass="19913">MTDTNKFDDLLTHLGTGRWNMLYFIAASFCVFMHPAQFISGVYLAPAVNHTCLPPEGNESVFISEDSCSYSVVVEGGEEVEEACTEWLFDDSFSLVCGRSYLRALYQSVYMLGTCLSYLVTGIIADRYGRKVVVVVSQVFILVLSLALCFLRTVVAILSVRFFLGMFDILIFIILCEC</sequence>
<dbReference type="InterPro" id="IPR020846">
    <property type="entry name" value="MFS_dom"/>
</dbReference>
<dbReference type="SUPFAM" id="SSF103473">
    <property type="entry name" value="MFS general substrate transporter"/>
    <property type="match status" value="1"/>
</dbReference>
<keyword evidence="4 5" id="KW-0472">Membrane</keyword>
<evidence type="ECO:0000256" key="2">
    <source>
        <dbReference type="ARBA" id="ARBA00022692"/>
    </source>
</evidence>
<reference evidence="7" key="1">
    <citation type="submission" date="2020-07" db="EMBL/GenBank/DDBJ databases">
        <title>The High-quality genome of the commercially important snow crab, Chionoecetes opilio.</title>
        <authorList>
            <person name="Jeong J.-H."/>
            <person name="Ryu S."/>
        </authorList>
    </citation>
    <scope>NUCLEOTIDE SEQUENCE</scope>
    <source>
        <strain evidence="7">MADBK_172401_WGS</strain>
        <tissue evidence="7">Digestive gland</tissue>
    </source>
</reference>
<comment type="caution">
    <text evidence="7">The sequence shown here is derived from an EMBL/GenBank/DDBJ whole genome shotgun (WGS) entry which is preliminary data.</text>
</comment>
<proteinExistence type="predicted"/>
<dbReference type="InterPro" id="IPR005829">
    <property type="entry name" value="Sugar_transporter_CS"/>
</dbReference>
<evidence type="ECO:0000256" key="4">
    <source>
        <dbReference type="ARBA" id="ARBA00023136"/>
    </source>
</evidence>
<keyword evidence="3 5" id="KW-1133">Transmembrane helix</keyword>
<evidence type="ECO:0000256" key="5">
    <source>
        <dbReference type="SAM" id="Phobius"/>
    </source>
</evidence>
<name>A0A8J4YI68_CHIOP</name>
<feature type="transmembrane region" description="Helical" evidence="5">
    <location>
        <begin position="104"/>
        <end position="125"/>
    </location>
</feature>
<dbReference type="EMBL" id="JACEEZ010003727">
    <property type="protein sequence ID" value="KAG0727078.1"/>
    <property type="molecule type" value="Genomic_DNA"/>
</dbReference>
<protein>
    <submittedName>
        <fullName evidence="7">Solute carrier family 22 member 16</fullName>
    </submittedName>
</protein>
<dbReference type="PANTHER" id="PTHR24064">
    <property type="entry name" value="SOLUTE CARRIER FAMILY 22 MEMBER"/>
    <property type="match status" value="1"/>
</dbReference>
<gene>
    <name evidence="7" type="primary">slc22a16_1</name>
    <name evidence="7" type="ORF">GWK47_035385</name>
</gene>
<feature type="transmembrane region" description="Helical" evidence="5">
    <location>
        <begin position="21"/>
        <end position="45"/>
    </location>
</feature>
<evidence type="ECO:0000256" key="1">
    <source>
        <dbReference type="ARBA" id="ARBA00004141"/>
    </source>
</evidence>
<feature type="domain" description="Major facilitator superfamily (MFS) profile" evidence="6">
    <location>
        <begin position="21"/>
        <end position="178"/>
    </location>
</feature>
<organism evidence="7 8">
    <name type="scientific">Chionoecetes opilio</name>
    <name type="common">Atlantic snow crab</name>
    <name type="synonym">Cancer opilio</name>
    <dbReference type="NCBI Taxonomy" id="41210"/>
    <lineage>
        <taxon>Eukaryota</taxon>
        <taxon>Metazoa</taxon>
        <taxon>Ecdysozoa</taxon>
        <taxon>Arthropoda</taxon>
        <taxon>Crustacea</taxon>
        <taxon>Multicrustacea</taxon>
        <taxon>Malacostraca</taxon>
        <taxon>Eumalacostraca</taxon>
        <taxon>Eucarida</taxon>
        <taxon>Decapoda</taxon>
        <taxon>Pleocyemata</taxon>
        <taxon>Brachyura</taxon>
        <taxon>Eubrachyura</taxon>
        <taxon>Majoidea</taxon>
        <taxon>Majidae</taxon>
        <taxon>Chionoecetes</taxon>
    </lineage>
</organism>
<dbReference type="GO" id="GO:0016020">
    <property type="term" value="C:membrane"/>
    <property type="evidence" value="ECO:0007669"/>
    <property type="project" value="UniProtKB-SubCell"/>
</dbReference>
<accession>A0A8J4YI68</accession>
<dbReference type="PROSITE" id="PS50850">
    <property type="entry name" value="MFS"/>
    <property type="match status" value="1"/>
</dbReference>